<dbReference type="RefSeq" id="WP_284205178.1">
    <property type="nucleotide sequence ID" value="NZ_BSPQ01000018.1"/>
</dbReference>
<dbReference type="NCBIfam" id="TIGR01730">
    <property type="entry name" value="RND_mfp"/>
    <property type="match status" value="1"/>
</dbReference>
<dbReference type="InterPro" id="IPR058625">
    <property type="entry name" value="MdtA-like_BSH"/>
</dbReference>
<dbReference type="Pfam" id="PF25954">
    <property type="entry name" value="Beta-barrel_RND_2"/>
    <property type="match status" value="1"/>
</dbReference>
<feature type="domain" description="Multidrug resistance protein MdtA-like barrel-sandwich hybrid" evidence="2">
    <location>
        <begin position="62"/>
        <end position="181"/>
    </location>
</feature>
<feature type="domain" description="CusB-like beta-barrel" evidence="3">
    <location>
        <begin position="196"/>
        <end position="265"/>
    </location>
</feature>
<dbReference type="PANTHER" id="PTHR30469:SF13">
    <property type="entry name" value="HAE1 FAMILY EFFLUX PUMP MFP COMPONENT"/>
    <property type="match status" value="1"/>
</dbReference>
<dbReference type="InterPro" id="IPR058637">
    <property type="entry name" value="YknX-like_C"/>
</dbReference>
<evidence type="ECO:0000313" key="6">
    <source>
        <dbReference type="Proteomes" id="UP001157353"/>
    </source>
</evidence>
<comment type="similarity">
    <text evidence="1">Belongs to the membrane fusion protein (MFP) (TC 8.A.1) family.</text>
</comment>
<dbReference type="Pfam" id="PF25989">
    <property type="entry name" value="YknX_C"/>
    <property type="match status" value="1"/>
</dbReference>
<gene>
    <name evidence="5" type="ORF">GCM10007916_31520</name>
</gene>
<dbReference type="PANTHER" id="PTHR30469">
    <property type="entry name" value="MULTIDRUG RESISTANCE PROTEIN MDTA"/>
    <property type="match status" value="1"/>
</dbReference>
<accession>A0ABQ6E400</accession>
<dbReference type="Gene3D" id="2.40.50.100">
    <property type="match status" value="1"/>
</dbReference>
<reference evidence="6" key="1">
    <citation type="journal article" date="2019" name="Int. J. Syst. Evol. Microbiol.">
        <title>The Global Catalogue of Microorganisms (GCM) 10K type strain sequencing project: providing services to taxonomists for standard genome sequencing and annotation.</title>
        <authorList>
            <consortium name="The Broad Institute Genomics Platform"/>
            <consortium name="The Broad Institute Genome Sequencing Center for Infectious Disease"/>
            <person name="Wu L."/>
            <person name="Ma J."/>
        </authorList>
    </citation>
    <scope>NUCLEOTIDE SEQUENCE [LARGE SCALE GENOMIC DNA]</scope>
    <source>
        <strain evidence="6">NBRC 103166</strain>
    </source>
</reference>
<dbReference type="Gene3D" id="2.40.420.20">
    <property type="match status" value="1"/>
</dbReference>
<evidence type="ECO:0000313" key="5">
    <source>
        <dbReference type="EMBL" id="GLS92082.1"/>
    </source>
</evidence>
<dbReference type="Gene3D" id="1.10.287.470">
    <property type="entry name" value="Helix hairpin bin"/>
    <property type="match status" value="1"/>
</dbReference>
<name>A0ABQ6E400_9GAMM</name>
<dbReference type="InterPro" id="IPR058792">
    <property type="entry name" value="Beta-barrel_RND_2"/>
</dbReference>
<feature type="domain" description="YknX-like C-terminal permuted SH3-like" evidence="4">
    <location>
        <begin position="275"/>
        <end position="340"/>
    </location>
</feature>
<dbReference type="Gene3D" id="2.40.30.170">
    <property type="match status" value="1"/>
</dbReference>
<keyword evidence="6" id="KW-1185">Reference proteome</keyword>
<evidence type="ECO:0000259" key="2">
    <source>
        <dbReference type="Pfam" id="PF25917"/>
    </source>
</evidence>
<sequence length="343" mass="38080">MKKYLLLTIVVVIFTAVWLSKSDPQSTTLAKTTKQVVEVINVDKQMLHENVSILGTVFAKHSVEIKPESEGKIKAIHVSSGQIVEQGMVLMELDNRHQLAVVKREQARLIDSQRQYENYKQLFPKGAVTQKLLDSAETQWLIQQAELLLAQAALQDKTIIAPFSGKVGLVDLSRGQLVTPNTILTTLDDASELRLNVPIAARHLHLLEKQQKVNLHSMALQGETIPATLTSIDSRVNSQSLNVYLQFSMDNTHLALTPGSLVTADIPLKKQAELLVPRQAIVYQGHERFVYRVEDDAVFKVAVTLGERNDESVQILSGLVSNDTVVYKGTVKLYDGAKVDIKS</sequence>
<dbReference type="InterPro" id="IPR006143">
    <property type="entry name" value="RND_pump_MFP"/>
</dbReference>
<dbReference type="Pfam" id="PF25917">
    <property type="entry name" value="BSH_RND"/>
    <property type="match status" value="1"/>
</dbReference>
<evidence type="ECO:0000259" key="3">
    <source>
        <dbReference type="Pfam" id="PF25954"/>
    </source>
</evidence>
<organism evidence="5 6">
    <name type="scientific">Psychromonas marina</name>
    <dbReference type="NCBI Taxonomy" id="88364"/>
    <lineage>
        <taxon>Bacteria</taxon>
        <taxon>Pseudomonadati</taxon>
        <taxon>Pseudomonadota</taxon>
        <taxon>Gammaproteobacteria</taxon>
        <taxon>Alteromonadales</taxon>
        <taxon>Psychromonadaceae</taxon>
        <taxon>Psychromonas</taxon>
    </lineage>
</organism>
<proteinExistence type="inferred from homology"/>
<evidence type="ECO:0000259" key="4">
    <source>
        <dbReference type="Pfam" id="PF25989"/>
    </source>
</evidence>
<evidence type="ECO:0000256" key="1">
    <source>
        <dbReference type="ARBA" id="ARBA00009477"/>
    </source>
</evidence>
<protein>
    <submittedName>
        <fullName evidence="5">Hemolysin D</fullName>
    </submittedName>
</protein>
<dbReference type="Proteomes" id="UP001157353">
    <property type="component" value="Unassembled WGS sequence"/>
</dbReference>
<dbReference type="EMBL" id="BSPQ01000018">
    <property type="protein sequence ID" value="GLS92082.1"/>
    <property type="molecule type" value="Genomic_DNA"/>
</dbReference>
<dbReference type="SUPFAM" id="SSF111369">
    <property type="entry name" value="HlyD-like secretion proteins"/>
    <property type="match status" value="1"/>
</dbReference>
<comment type="caution">
    <text evidence="5">The sequence shown here is derived from an EMBL/GenBank/DDBJ whole genome shotgun (WGS) entry which is preliminary data.</text>
</comment>